<dbReference type="Pfam" id="PF02563">
    <property type="entry name" value="Poly_export"/>
    <property type="match status" value="1"/>
</dbReference>
<reference evidence="5" key="1">
    <citation type="journal article" date="2021" name="Front. Mar. Sci.">
        <title>Genomes of Diverse Isolates of Prochlorococcus High-Light-Adapted Clade II in the Western Pacific Ocean.</title>
        <authorList>
            <person name="Yan W."/>
            <person name="Feng X."/>
            <person name="Zhang W."/>
            <person name="Nawaz M.Z."/>
            <person name="Luo T."/>
            <person name="Zhang R."/>
            <person name="Jiao N."/>
        </authorList>
    </citation>
    <scope>NUCLEOTIDE SEQUENCE</scope>
    <source>
        <strain evidence="5">CUG1433</strain>
    </source>
</reference>
<evidence type="ECO:0000313" key="5">
    <source>
        <dbReference type="EMBL" id="MBO6971827.1"/>
    </source>
</evidence>
<feature type="domain" description="Soluble ligand binding" evidence="4">
    <location>
        <begin position="284"/>
        <end position="315"/>
    </location>
</feature>
<dbReference type="PANTHER" id="PTHR33619">
    <property type="entry name" value="POLYSACCHARIDE EXPORT PROTEIN GFCE-RELATED"/>
    <property type="match status" value="1"/>
</dbReference>
<dbReference type="InterPro" id="IPR003715">
    <property type="entry name" value="Poly_export_N"/>
</dbReference>
<dbReference type="AlphaFoldDB" id="A0A9D9BUM3"/>
<name>A0A9D9BUM3_PROMR</name>
<feature type="signal peptide" evidence="2">
    <location>
        <begin position="1"/>
        <end position="25"/>
    </location>
</feature>
<evidence type="ECO:0000256" key="1">
    <source>
        <dbReference type="ARBA" id="ARBA00022729"/>
    </source>
</evidence>
<protein>
    <submittedName>
        <fullName evidence="5">Polysaccharide biosynthesis/export family protein</fullName>
    </submittedName>
</protein>
<organism evidence="5 6">
    <name type="scientific">Prochlorococcus marinus CUG1433</name>
    <dbReference type="NCBI Taxonomy" id="2774506"/>
    <lineage>
        <taxon>Bacteria</taxon>
        <taxon>Bacillati</taxon>
        <taxon>Cyanobacteriota</taxon>
        <taxon>Cyanophyceae</taxon>
        <taxon>Synechococcales</taxon>
        <taxon>Prochlorococcaceae</taxon>
        <taxon>Prochlorococcus</taxon>
    </lineage>
</organism>
<dbReference type="Gene3D" id="3.10.560.10">
    <property type="entry name" value="Outer membrane lipoprotein wza domain like"/>
    <property type="match status" value="2"/>
</dbReference>
<dbReference type="Proteomes" id="UP000668060">
    <property type="component" value="Unassembled WGS sequence"/>
</dbReference>
<gene>
    <name evidence="5" type="ORF">JJ842_07875</name>
</gene>
<accession>A0A9D9BUM3</accession>
<proteinExistence type="predicted"/>
<comment type="caution">
    <text evidence="5">The sequence shown here is derived from an EMBL/GenBank/DDBJ whole genome shotgun (WGS) entry which is preliminary data.</text>
</comment>
<feature type="chain" id="PRO_5038583024" evidence="2">
    <location>
        <begin position="26"/>
        <end position="392"/>
    </location>
</feature>
<evidence type="ECO:0000259" key="3">
    <source>
        <dbReference type="Pfam" id="PF02563"/>
    </source>
</evidence>
<evidence type="ECO:0000256" key="2">
    <source>
        <dbReference type="SAM" id="SignalP"/>
    </source>
</evidence>
<dbReference type="InterPro" id="IPR049712">
    <property type="entry name" value="Poly_export"/>
</dbReference>
<dbReference type="InterPro" id="IPR019554">
    <property type="entry name" value="Soluble_ligand-bd"/>
</dbReference>
<evidence type="ECO:0000313" key="6">
    <source>
        <dbReference type="Proteomes" id="UP000668060"/>
    </source>
</evidence>
<dbReference type="Pfam" id="PF10531">
    <property type="entry name" value="SLBB"/>
    <property type="match status" value="1"/>
</dbReference>
<evidence type="ECO:0000259" key="4">
    <source>
        <dbReference type="Pfam" id="PF10531"/>
    </source>
</evidence>
<dbReference type="Gene3D" id="3.30.1950.10">
    <property type="entry name" value="wza like domain"/>
    <property type="match status" value="1"/>
</dbReference>
<sequence>MKLFFLSKKLVSLSLVIFAFLPFNSQVISEQQEKEISDILKKEFELRSKNNSDSYIVGPGDGFSIDIDNIPEFCGNYFVKKDGTINLPRIKDLYVEGLTINELNLFLTNKYKDFLLDPIIDTKIIRYRGVDVYVGGEIARPGFYTLTGLTDNASFTQCEERYTLKSNNQIPKIRRSQQRSNNKEYGTYIGFKPTVFDAIREAGGITPFSNISDIEISRKNSISDGGGRKKTTISLVELITNGDQSQNIQLLDGDTVFISKTNLKIKDQLLQTGLDNLNPEFITVFVSGRINLPGATKVPTGASLNQAISIAGGTKILKGNIEFLRFQNNGEIDRRVLSYNPKNDIGSIKNPILMNGDIIRIKNSPLTTTLDVTTEITRPIPGIYALIRLFKD</sequence>
<dbReference type="EMBL" id="JAEPLN010000001">
    <property type="protein sequence ID" value="MBO6971827.1"/>
    <property type="molecule type" value="Genomic_DNA"/>
</dbReference>
<dbReference type="GO" id="GO:0015159">
    <property type="term" value="F:polysaccharide transmembrane transporter activity"/>
    <property type="evidence" value="ECO:0007669"/>
    <property type="project" value="InterPro"/>
</dbReference>
<keyword evidence="1 2" id="KW-0732">Signal</keyword>
<feature type="domain" description="Polysaccharide export protein N-terminal" evidence="3">
    <location>
        <begin position="51"/>
        <end position="122"/>
    </location>
</feature>
<dbReference type="PANTHER" id="PTHR33619:SF3">
    <property type="entry name" value="POLYSACCHARIDE EXPORT PROTEIN GFCE-RELATED"/>
    <property type="match status" value="1"/>
</dbReference>